<protein>
    <recommendedName>
        <fullName evidence="13">SET domain-containing protein</fullName>
    </recommendedName>
</protein>
<evidence type="ECO:0000313" key="12">
    <source>
        <dbReference type="Proteomes" id="UP000054321"/>
    </source>
</evidence>
<dbReference type="AlphaFoldDB" id="A0A0C3H0W5"/>
<evidence type="ECO:0000259" key="9">
    <source>
        <dbReference type="PROSITE" id="PS50867"/>
    </source>
</evidence>
<feature type="domain" description="Pre-SET" evidence="9">
    <location>
        <begin position="90"/>
        <end position="168"/>
    </location>
</feature>
<evidence type="ECO:0000256" key="3">
    <source>
        <dbReference type="ARBA" id="ARBA00022603"/>
    </source>
</evidence>
<evidence type="ECO:0000256" key="2">
    <source>
        <dbReference type="ARBA" id="ARBA00022454"/>
    </source>
</evidence>
<dbReference type="InterPro" id="IPR007728">
    <property type="entry name" value="Pre-SET_dom"/>
</dbReference>
<evidence type="ECO:0000256" key="4">
    <source>
        <dbReference type="ARBA" id="ARBA00022679"/>
    </source>
</evidence>
<sequence>MAYRHHALNHYEPQITKNGITAEELARCHHCQLLGFSSHEEYPIHLKASRTALEILRGKKEVNTLPTNFTFIEESILREGVERAEPEFRSGCDCRDDEDCLREGCSCLQDMDYDEPREDGKIYAYSWDRYTGEELLRDEILDSRDPIYECHSGCGCSADCRNRVVERGRKIPLDLFRTTDGRGWGIYCRFPIKRGQFVDKYVGEIITADEADQRRAASTVSKHKDIYLFALDKFTSPTSNDPRLRGPPLEVDGEYFSGPTRFINHSCDPNLRIFARVGDYADKHIHDLAFFAIKDIPAETELTFDYVDGEDTDLNADAKDPKNRTRMTKCLCKSENCRGYLW</sequence>
<evidence type="ECO:0000313" key="11">
    <source>
        <dbReference type="EMBL" id="KIN01851.1"/>
    </source>
</evidence>
<dbReference type="SMART" id="SM00317">
    <property type="entry name" value="SET"/>
    <property type="match status" value="1"/>
</dbReference>
<reference evidence="12" key="2">
    <citation type="submission" date="2015-01" db="EMBL/GenBank/DDBJ databases">
        <title>Evolutionary Origins and Diversification of the Mycorrhizal Mutualists.</title>
        <authorList>
            <consortium name="DOE Joint Genome Institute"/>
            <consortium name="Mycorrhizal Genomics Consortium"/>
            <person name="Kohler A."/>
            <person name="Kuo A."/>
            <person name="Nagy L.G."/>
            <person name="Floudas D."/>
            <person name="Copeland A."/>
            <person name="Barry K.W."/>
            <person name="Cichocki N."/>
            <person name="Veneault-Fourrey C."/>
            <person name="LaButti K."/>
            <person name="Lindquist E.A."/>
            <person name="Lipzen A."/>
            <person name="Lundell T."/>
            <person name="Morin E."/>
            <person name="Murat C."/>
            <person name="Riley R."/>
            <person name="Ohm R."/>
            <person name="Sun H."/>
            <person name="Tunlid A."/>
            <person name="Henrissat B."/>
            <person name="Grigoriev I.V."/>
            <person name="Hibbett D.S."/>
            <person name="Martin F."/>
        </authorList>
    </citation>
    <scope>NUCLEOTIDE SEQUENCE [LARGE SCALE GENOMIC DNA]</scope>
    <source>
        <strain evidence="12">Zn</strain>
    </source>
</reference>
<dbReference type="GO" id="GO:0005634">
    <property type="term" value="C:nucleus"/>
    <property type="evidence" value="ECO:0007669"/>
    <property type="project" value="InterPro"/>
</dbReference>
<dbReference type="Proteomes" id="UP000054321">
    <property type="component" value="Unassembled WGS sequence"/>
</dbReference>
<dbReference type="InterPro" id="IPR046341">
    <property type="entry name" value="SET_dom_sf"/>
</dbReference>
<reference evidence="11 12" key="1">
    <citation type="submission" date="2014-04" db="EMBL/GenBank/DDBJ databases">
        <authorList>
            <consortium name="DOE Joint Genome Institute"/>
            <person name="Kuo A."/>
            <person name="Martino E."/>
            <person name="Perotto S."/>
            <person name="Kohler A."/>
            <person name="Nagy L.G."/>
            <person name="Floudas D."/>
            <person name="Copeland A."/>
            <person name="Barry K.W."/>
            <person name="Cichocki N."/>
            <person name="Veneault-Fourrey C."/>
            <person name="LaButti K."/>
            <person name="Lindquist E.A."/>
            <person name="Lipzen A."/>
            <person name="Lundell T."/>
            <person name="Morin E."/>
            <person name="Murat C."/>
            <person name="Sun H."/>
            <person name="Tunlid A."/>
            <person name="Henrissat B."/>
            <person name="Grigoriev I.V."/>
            <person name="Hibbett D.S."/>
            <person name="Martin F."/>
            <person name="Nordberg H.P."/>
            <person name="Cantor M.N."/>
            <person name="Hua S.X."/>
        </authorList>
    </citation>
    <scope>NUCLEOTIDE SEQUENCE [LARGE SCALE GENOMIC DNA]</scope>
    <source>
        <strain evidence="11 12">Zn</strain>
    </source>
</reference>
<evidence type="ECO:0000256" key="6">
    <source>
        <dbReference type="ARBA" id="ARBA00022723"/>
    </source>
</evidence>
<accession>A0A0C3H0W5</accession>
<dbReference type="EMBL" id="KN832875">
    <property type="protein sequence ID" value="KIN01851.1"/>
    <property type="molecule type" value="Genomic_DNA"/>
</dbReference>
<dbReference type="Gene3D" id="2.170.270.10">
    <property type="entry name" value="SET domain"/>
    <property type="match status" value="1"/>
</dbReference>
<feature type="domain" description="Post-SET" evidence="10">
    <location>
        <begin position="326"/>
        <end position="342"/>
    </location>
</feature>
<dbReference type="HOGENOM" id="CLU_020840_11_0_1"/>
<dbReference type="Pfam" id="PF00856">
    <property type="entry name" value="SET"/>
    <property type="match status" value="1"/>
</dbReference>
<evidence type="ECO:0008006" key="13">
    <source>
        <dbReference type="Google" id="ProtNLM"/>
    </source>
</evidence>
<keyword evidence="3" id="KW-0489">Methyltransferase</keyword>
<dbReference type="GO" id="GO:0042054">
    <property type="term" value="F:histone methyltransferase activity"/>
    <property type="evidence" value="ECO:0007669"/>
    <property type="project" value="InterPro"/>
</dbReference>
<name>A0A0C3H0W5_OIDMZ</name>
<keyword evidence="2" id="KW-0158">Chromosome</keyword>
<dbReference type="PANTHER" id="PTHR46223:SF3">
    <property type="entry name" value="HISTONE-LYSINE N-METHYLTRANSFERASE SET-23"/>
    <property type="match status" value="1"/>
</dbReference>
<keyword evidence="12" id="KW-1185">Reference proteome</keyword>
<organism evidence="11 12">
    <name type="scientific">Oidiodendron maius (strain Zn)</name>
    <dbReference type="NCBI Taxonomy" id="913774"/>
    <lineage>
        <taxon>Eukaryota</taxon>
        <taxon>Fungi</taxon>
        <taxon>Dikarya</taxon>
        <taxon>Ascomycota</taxon>
        <taxon>Pezizomycotina</taxon>
        <taxon>Leotiomycetes</taxon>
        <taxon>Leotiomycetes incertae sedis</taxon>
        <taxon>Myxotrichaceae</taxon>
        <taxon>Oidiodendron</taxon>
    </lineage>
</organism>
<dbReference type="Pfam" id="PF05033">
    <property type="entry name" value="Pre-SET"/>
    <property type="match status" value="1"/>
</dbReference>
<evidence type="ECO:0000256" key="5">
    <source>
        <dbReference type="ARBA" id="ARBA00022691"/>
    </source>
</evidence>
<dbReference type="SMART" id="SM00468">
    <property type="entry name" value="PreSET"/>
    <property type="match status" value="1"/>
</dbReference>
<keyword evidence="7" id="KW-0862">Zinc</keyword>
<dbReference type="PROSITE" id="PS50280">
    <property type="entry name" value="SET"/>
    <property type="match status" value="1"/>
</dbReference>
<evidence type="ECO:0000259" key="10">
    <source>
        <dbReference type="PROSITE" id="PS50868"/>
    </source>
</evidence>
<dbReference type="PANTHER" id="PTHR46223">
    <property type="entry name" value="HISTONE-LYSINE N-METHYLTRANSFERASE SUV39H"/>
    <property type="match status" value="1"/>
</dbReference>
<dbReference type="OrthoDB" id="308383at2759"/>
<gene>
    <name evidence="11" type="ORF">OIDMADRAFT_179153</name>
</gene>
<evidence type="ECO:0000259" key="8">
    <source>
        <dbReference type="PROSITE" id="PS50280"/>
    </source>
</evidence>
<dbReference type="PROSITE" id="PS50868">
    <property type="entry name" value="POST_SET"/>
    <property type="match status" value="1"/>
</dbReference>
<dbReference type="PROSITE" id="PS50867">
    <property type="entry name" value="PRE_SET"/>
    <property type="match status" value="1"/>
</dbReference>
<keyword evidence="6" id="KW-0479">Metal-binding</keyword>
<dbReference type="STRING" id="913774.A0A0C3H0W5"/>
<dbReference type="SUPFAM" id="SSF82199">
    <property type="entry name" value="SET domain"/>
    <property type="match status" value="1"/>
</dbReference>
<dbReference type="GO" id="GO:0008270">
    <property type="term" value="F:zinc ion binding"/>
    <property type="evidence" value="ECO:0007669"/>
    <property type="project" value="InterPro"/>
</dbReference>
<dbReference type="GO" id="GO:0005694">
    <property type="term" value="C:chromosome"/>
    <property type="evidence" value="ECO:0007669"/>
    <property type="project" value="UniProtKB-SubCell"/>
</dbReference>
<comment type="subcellular location">
    <subcellularLocation>
        <location evidence="1">Chromosome</location>
    </subcellularLocation>
</comment>
<evidence type="ECO:0000256" key="1">
    <source>
        <dbReference type="ARBA" id="ARBA00004286"/>
    </source>
</evidence>
<feature type="domain" description="SET" evidence="8">
    <location>
        <begin position="171"/>
        <end position="307"/>
    </location>
</feature>
<keyword evidence="4" id="KW-0808">Transferase</keyword>
<dbReference type="CDD" id="cd19473">
    <property type="entry name" value="SET_SUV39H_DIM5-like"/>
    <property type="match status" value="1"/>
</dbReference>
<keyword evidence="5" id="KW-0949">S-adenosyl-L-methionine</keyword>
<dbReference type="InterPro" id="IPR050973">
    <property type="entry name" value="H3K9_Histone-Lys_N-MTase"/>
</dbReference>
<proteinExistence type="predicted"/>
<dbReference type="GO" id="GO:0032259">
    <property type="term" value="P:methylation"/>
    <property type="evidence" value="ECO:0007669"/>
    <property type="project" value="UniProtKB-KW"/>
</dbReference>
<evidence type="ECO:0000256" key="7">
    <source>
        <dbReference type="ARBA" id="ARBA00022833"/>
    </source>
</evidence>
<dbReference type="InterPro" id="IPR001214">
    <property type="entry name" value="SET_dom"/>
</dbReference>
<dbReference type="InParanoid" id="A0A0C3H0W5"/>
<dbReference type="InterPro" id="IPR003616">
    <property type="entry name" value="Post-SET_dom"/>
</dbReference>